<dbReference type="InterPro" id="IPR040809">
    <property type="entry name" value="LPD28"/>
</dbReference>
<name>A0A412GRC6_9BACT</name>
<feature type="domain" description="Large polyvalent protein associated" evidence="1">
    <location>
        <begin position="23"/>
        <end position="88"/>
    </location>
</feature>
<reference evidence="2 3" key="1">
    <citation type="submission" date="2018-08" db="EMBL/GenBank/DDBJ databases">
        <title>A genome reference for cultivated species of the human gut microbiota.</title>
        <authorList>
            <person name="Zou Y."/>
            <person name="Xue W."/>
            <person name="Luo G."/>
        </authorList>
    </citation>
    <scope>NUCLEOTIDE SEQUENCE [LARGE SCALE GENOMIC DNA]</scope>
    <source>
        <strain evidence="2 3">AF24-2</strain>
    </source>
</reference>
<dbReference type="AlphaFoldDB" id="A0A412GRC6"/>
<proteinExistence type="predicted"/>
<organism evidence="2 3">
    <name type="scientific">Phocaeicola coprocola</name>
    <dbReference type="NCBI Taxonomy" id="310298"/>
    <lineage>
        <taxon>Bacteria</taxon>
        <taxon>Pseudomonadati</taxon>
        <taxon>Bacteroidota</taxon>
        <taxon>Bacteroidia</taxon>
        <taxon>Bacteroidales</taxon>
        <taxon>Bacteroidaceae</taxon>
        <taxon>Phocaeicola</taxon>
    </lineage>
</organism>
<protein>
    <recommendedName>
        <fullName evidence="1">Large polyvalent protein associated domain-containing protein</fullName>
    </recommendedName>
</protein>
<evidence type="ECO:0000259" key="1">
    <source>
        <dbReference type="Pfam" id="PF18843"/>
    </source>
</evidence>
<gene>
    <name evidence="2" type="ORF">DWY20_06860</name>
</gene>
<evidence type="ECO:0000313" key="3">
    <source>
        <dbReference type="Proteomes" id="UP000285864"/>
    </source>
</evidence>
<evidence type="ECO:0000313" key="2">
    <source>
        <dbReference type="EMBL" id="RGR97368.1"/>
    </source>
</evidence>
<dbReference type="Pfam" id="PF18843">
    <property type="entry name" value="LPD28"/>
    <property type="match status" value="1"/>
</dbReference>
<sequence>MTYDYNRTNKTRMSITLENGVKVEGEFLELRISVDTIPDNKEWYQIRHSDEDWIAPVSLKRGGIMVNFMGTFICNPIESMKESGIELDIIDYKFFD</sequence>
<keyword evidence="3" id="KW-1185">Reference proteome</keyword>
<accession>A0A412GRC6</accession>
<dbReference type="EMBL" id="QRUU01000023">
    <property type="protein sequence ID" value="RGR97368.1"/>
    <property type="molecule type" value="Genomic_DNA"/>
</dbReference>
<dbReference type="Proteomes" id="UP000285864">
    <property type="component" value="Unassembled WGS sequence"/>
</dbReference>
<comment type="caution">
    <text evidence="2">The sequence shown here is derived from an EMBL/GenBank/DDBJ whole genome shotgun (WGS) entry which is preliminary data.</text>
</comment>
<dbReference type="RefSeq" id="WP_118484086.1">
    <property type="nucleotide sequence ID" value="NZ_QRUU01000023.1"/>
</dbReference>